<keyword evidence="3" id="KW-0574">Periplasm</keyword>
<accession>A0ABV7Z4Q9</accession>
<name>A0ABV7Z4Q9_9DEIO</name>
<dbReference type="EMBL" id="JBHRZG010000001">
    <property type="protein sequence ID" value="MFC3831251.1"/>
    <property type="molecule type" value="Genomic_DNA"/>
</dbReference>
<dbReference type="InterPro" id="IPR045584">
    <property type="entry name" value="Pilin-like"/>
</dbReference>
<evidence type="ECO:0000256" key="2">
    <source>
        <dbReference type="ARBA" id="ARBA00004418"/>
    </source>
</evidence>
<organism evidence="6 7">
    <name type="scientific">Deinococcus rufus</name>
    <dbReference type="NCBI Taxonomy" id="2136097"/>
    <lineage>
        <taxon>Bacteria</taxon>
        <taxon>Thermotogati</taxon>
        <taxon>Deinococcota</taxon>
        <taxon>Deinococci</taxon>
        <taxon>Deinococcales</taxon>
        <taxon>Deinococcaceae</taxon>
        <taxon>Deinococcus</taxon>
    </lineage>
</organism>
<proteinExistence type="predicted"/>
<evidence type="ECO:0000313" key="6">
    <source>
        <dbReference type="EMBL" id="MFC3831251.1"/>
    </source>
</evidence>
<comment type="subcellular location">
    <subcellularLocation>
        <location evidence="1">Cell outer membrane</location>
        <topology evidence="1">Single-pass membrane protein</topology>
    </subcellularLocation>
    <subcellularLocation>
        <location evidence="2">Periplasm</location>
    </subcellularLocation>
</comment>
<dbReference type="RefSeq" id="WP_322473248.1">
    <property type="nucleotide sequence ID" value="NZ_JBHRZG010000001.1"/>
</dbReference>
<reference evidence="7" key="1">
    <citation type="journal article" date="2019" name="Int. J. Syst. Evol. Microbiol.">
        <title>The Global Catalogue of Microorganisms (GCM) 10K type strain sequencing project: providing services to taxonomists for standard genome sequencing and annotation.</title>
        <authorList>
            <consortium name="The Broad Institute Genomics Platform"/>
            <consortium name="The Broad Institute Genome Sequencing Center for Infectious Disease"/>
            <person name="Wu L."/>
            <person name="Ma J."/>
        </authorList>
    </citation>
    <scope>NUCLEOTIDE SEQUENCE [LARGE SCALE GENOMIC DNA]</scope>
    <source>
        <strain evidence="7">CCTCC AB 2017081</strain>
    </source>
</reference>
<evidence type="ECO:0000256" key="1">
    <source>
        <dbReference type="ARBA" id="ARBA00004203"/>
    </source>
</evidence>
<dbReference type="PROSITE" id="PS00409">
    <property type="entry name" value="PROKAR_NTER_METHYL"/>
    <property type="match status" value="1"/>
</dbReference>
<evidence type="ECO:0000256" key="5">
    <source>
        <dbReference type="SAM" id="Phobius"/>
    </source>
</evidence>
<dbReference type="NCBIfam" id="TIGR02532">
    <property type="entry name" value="IV_pilin_GFxxxE"/>
    <property type="match status" value="1"/>
</dbReference>
<comment type="caution">
    <text evidence="6">The sequence shown here is derived from an EMBL/GenBank/DDBJ whole genome shotgun (WGS) entry which is preliminary data.</text>
</comment>
<evidence type="ECO:0000256" key="4">
    <source>
        <dbReference type="ARBA" id="ARBA00023237"/>
    </source>
</evidence>
<keyword evidence="5" id="KW-0812">Transmembrane</keyword>
<keyword evidence="5" id="KW-1133">Transmembrane helix</keyword>
<dbReference type="InterPro" id="IPR012902">
    <property type="entry name" value="N_methyl_site"/>
</dbReference>
<sequence length="326" mass="34304">MSPVIRRAQGFTLVELLIAMALLMVVLTIAFNIFSGSNKLVETDTGRVMAQQNAQTALDLMAADVRQAGENLELDLGISGVEFSDTANSITVRRSIPPQASGIKLARLPLCAVSGTTAQIVGPVPGSSTATARCTYSDGNSDNEDDNVAPWRTYFSAQGGKPQAALLYRPASGSTPALIKSTTVRTIQAQQIETVAGTTVRRVSVVLGTAVPSDFTPANNSLLILVDERRYMLLGTELRLALGGQTDSEAQPMAFGVTDLKLSAALTGPTETVTSMDLTSSFRRVASVSVGLTAQNSGQGKLSTRTFTATIFPRNIETARSTSGAK</sequence>
<feature type="transmembrane region" description="Helical" evidence="5">
    <location>
        <begin position="12"/>
        <end position="34"/>
    </location>
</feature>
<keyword evidence="7" id="KW-1185">Reference proteome</keyword>
<dbReference type="Proteomes" id="UP001595803">
    <property type="component" value="Unassembled WGS sequence"/>
</dbReference>
<dbReference type="SUPFAM" id="SSF54523">
    <property type="entry name" value="Pili subunits"/>
    <property type="match status" value="1"/>
</dbReference>
<keyword evidence="5" id="KW-0472">Membrane</keyword>
<evidence type="ECO:0000256" key="3">
    <source>
        <dbReference type="ARBA" id="ARBA00022764"/>
    </source>
</evidence>
<keyword evidence="4" id="KW-0998">Cell outer membrane</keyword>
<dbReference type="Pfam" id="PF07963">
    <property type="entry name" value="N_methyl"/>
    <property type="match status" value="1"/>
</dbReference>
<gene>
    <name evidence="6" type="ORF">ACFOSB_00035</name>
</gene>
<protein>
    <submittedName>
        <fullName evidence="6">PilW family protein</fullName>
    </submittedName>
</protein>
<evidence type="ECO:0000313" key="7">
    <source>
        <dbReference type="Proteomes" id="UP001595803"/>
    </source>
</evidence>